<sequence>MPQTTSFFCGGGGDMMMMAMKRSKSELALAEFVKIGDDNDVVLANNRNENINDKLAANIDDEENKICRSSSAEIMSCFSSSTAGLAEAILCSQNLTPKNSCVSVTIDSNSSICVGSPLSANKPKGSDEQARGATSGSSHEQSDDDVEIEAGPCEQSTDPTDIKRIRRMVSNRESARRSRRRKQAHLADLEFQVEQLRGENSSLYKQFSDATQQYRNADTTNRVLKSDVEAMRAKVKLAEDMVARGSVTSSLNQLIQSHLSSTPQHFNPPNLHRAANVPPTITVHADHHDASYAGIAVSGQNSSLLGFGNPNLSSPNITAGMLSDAVSCVSEIWP</sequence>
<dbReference type="PROSITE" id="PS50217">
    <property type="entry name" value="BZIP"/>
    <property type="match status" value="1"/>
</dbReference>
<feature type="coiled-coil region" evidence="7">
    <location>
        <begin position="179"/>
        <end position="206"/>
    </location>
</feature>
<feature type="region of interest" description="Disordered" evidence="8">
    <location>
        <begin position="117"/>
        <end position="160"/>
    </location>
</feature>
<dbReference type="GO" id="GO:0046983">
    <property type="term" value="F:protein dimerization activity"/>
    <property type="evidence" value="ECO:0007669"/>
    <property type="project" value="UniProtKB-ARBA"/>
</dbReference>
<dbReference type="InterPro" id="IPR046347">
    <property type="entry name" value="bZIP_sf"/>
</dbReference>
<dbReference type="GO" id="GO:0005634">
    <property type="term" value="C:nucleus"/>
    <property type="evidence" value="ECO:0007669"/>
    <property type="project" value="UniProtKB-SubCell"/>
</dbReference>
<feature type="domain" description="BZIP" evidence="9">
    <location>
        <begin position="161"/>
        <end position="224"/>
    </location>
</feature>
<evidence type="ECO:0000313" key="11">
    <source>
        <dbReference type="Proteomes" id="UP001187192"/>
    </source>
</evidence>
<dbReference type="AlphaFoldDB" id="A0AA87ZTB8"/>
<dbReference type="PANTHER" id="PTHR46408">
    <property type="entry name" value="BASIC LEUCINE ZIPPER 63"/>
    <property type="match status" value="1"/>
</dbReference>
<keyword evidence="11" id="KW-1185">Reference proteome</keyword>
<evidence type="ECO:0000256" key="7">
    <source>
        <dbReference type="SAM" id="Coils"/>
    </source>
</evidence>
<comment type="subcellular location">
    <subcellularLocation>
        <location evidence="1">Nucleus</location>
    </subcellularLocation>
</comment>
<evidence type="ECO:0000256" key="1">
    <source>
        <dbReference type="ARBA" id="ARBA00004123"/>
    </source>
</evidence>
<dbReference type="SMART" id="SM00338">
    <property type="entry name" value="BRLZ"/>
    <property type="match status" value="1"/>
</dbReference>
<evidence type="ECO:0000256" key="8">
    <source>
        <dbReference type="SAM" id="MobiDB-lite"/>
    </source>
</evidence>
<dbReference type="InterPro" id="IPR045314">
    <property type="entry name" value="bZIP_plant_GBF1"/>
</dbReference>
<comment type="caution">
    <text evidence="10">The sequence shown here is derived from an EMBL/GenBank/DDBJ whole genome shotgun (WGS) entry which is preliminary data.</text>
</comment>
<dbReference type="PROSITE" id="PS00036">
    <property type="entry name" value="BZIP_BASIC"/>
    <property type="match status" value="1"/>
</dbReference>
<protein>
    <recommendedName>
        <fullName evidence="9">BZIP domain-containing protein</fullName>
    </recommendedName>
</protein>
<dbReference type="Gene3D" id="1.20.5.170">
    <property type="match status" value="1"/>
</dbReference>
<name>A0AA87ZTB8_FICCA</name>
<evidence type="ECO:0000259" key="9">
    <source>
        <dbReference type="PROSITE" id="PS50217"/>
    </source>
</evidence>
<dbReference type="Proteomes" id="UP001187192">
    <property type="component" value="Unassembled WGS sequence"/>
</dbReference>
<dbReference type="CDD" id="cd14702">
    <property type="entry name" value="bZIP_plant_GBF1"/>
    <property type="match status" value="1"/>
</dbReference>
<reference evidence="10" key="1">
    <citation type="submission" date="2023-07" db="EMBL/GenBank/DDBJ databases">
        <title>draft genome sequence of fig (Ficus carica).</title>
        <authorList>
            <person name="Takahashi T."/>
            <person name="Nishimura K."/>
        </authorList>
    </citation>
    <scope>NUCLEOTIDE SEQUENCE</scope>
</reference>
<evidence type="ECO:0000256" key="2">
    <source>
        <dbReference type="ARBA" id="ARBA00007163"/>
    </source>
</evidence>
<dbReference type="EMBL" id="BTGU01000010">
    <property type="protein sequence ID" value="GMN39887.1"/>
    <property type="molecule type" value="Genomic_DNA"/>
</dbReference>
<keyword evidence="7" id="KW-0175">Coiled coil</keyword>
<comment type="similarity">
    <text evidence="2">Belongs to the bZIP family.</text>
</comment>
<dbReference type="GO" id="GO:0003700">
    <property type="term" value="F:DNA-binding transcription factor activity"/>
    <property type="evidence" value="ECO:0007669"/>
    <property type="project" value="InterPro"/>
</dbReference>
<dbReference type="InterPro" id="IPR004827">
    <property type="entry name" value="bZIP"/>
</dbReference>
<keyword evidence="3" id="KW-0805">Transcription regulation</keyword>
<gene>
    <name evidence="10" type="ORF">TIFTF001_009102</name>
</gene>
<dbReference type="Pfam" id="PF00170">
    <property type="entry name" value="bZIP_1"/>
    <property type="match status" value="1"/>
</dbReference>
<evidence type="ECO:0000313" key="10">
    <source>
        <dbReference type="EMBL" id="GMN39887.1"/>
    </source>
</evidence>
<evidence type="ECO:0000256" key="3">
    <source>
        <dbReference type="ARBA" id="ARBA00023015"/>
    </source>
</evidence>
<dbReference type="PANTHER" id="PTHR46408:SF8">
    <property type="entry name" value="BASIC LEUCINE ZIPPER 9"/>
    <property type="match status" value="1"/>
</dbReference>
<organism evidence="10 11">
    <name type="scientific">Ficus carica</name>
    <name type="common">Common fig</name>
    <dbReference type="NCBI Taxonomy" id="3494"/>
    <lineage>
        <taxon>Eukaryota</taxon>
        <taxon>Viridiplantae</taxon>
        <taxon>Streptophyta</taxon>
        <taxon>Embryophyta</taxon>
        <taxon>Tracheophyta</taxon>
        <taxon>Spermatophyta</taxon>
        <taxon>Magnoliopsida</taxon>
        <taxon>eudicotyledons</taxon>
        <taxon>Gunneridae</taxon>
        <taxon>Pentapetalae</taxon>
        <taxon>rosids</taxon>
        <taxon>fabids</taxon>
        <taxon>Rosales</taxon>
        <taxon>Moraceae</taxon>
        <taxon>Ficeae</taxon>
        <taxon>Ficus</taxon>
    </lineage>
</organism>
<evidence type="ECO:0000256" key="5">
    <source>
        <dbReference type="ARBA" id="ARBA00023163"/>
    </source>
</evidence>
<dbReference type="SUPFAM" id="SSF57959">
    <property type="entry name" value="Leucine zipper domain"/>
    <property type="match status" value="1"/>
</dbReference>
<accession>A0AA87ZTB8</accession>
<dbReference type="GO" id="GO:0003677">
    <property type="term" value="F:DNA binding"/>
    <property type="evidence" value="ECO:0007669"/>
    <property type="project" value="UniProtKB-KW"/>
</dbReference>
<keyword evidence="5" id="KW-0804">Transcription</keyword>
<dbReference type="FunFam" id="1.20.5.170:FF:000020">
    <property type="entry name" value="BZIP transcription factor"/>
    <property type="match status" value="1"/>
</dbReference>
<evidence type="ECO:0000256" key="6">
    <source>
        <dbReference type="ARBA" id="ARBA00023242"/>
    </source>
</evidence>
<proteinExistence type="inferred from homology"/>
<keyword evidence="4" id="KW-0238">DNA-binding</keyword>
<keyword evidence="6" id="KW-0539">Nucleus</keyword>
<evidence type="ECO:0000256" key="4">
    <source>
        <dbReference type="ARBA" id="ARBA00023125"/>
    </source>
</evidence>